<feature type="compositionally biased region" description="Basic and acidic residues" evidence="1">
    <location>
        <begin position="68"/>
        <end position="78"/>
    </location>
</feature>
<accession>A0ABQ6K205</accession>
<sequence length="78" mass="8858">MGGTVNRNTARRARVIALRVLAYRAWSDDPAAGEIPSIDILSDPRLHRREHERELRRAQNGTFAAPVRHHEPGLRRVA</sequence>
<dbReference type="Proteomes" id="UP001157069">
    <property type="component" value="Unassembled WGS sequence"/>
</dbReference>
<feature type="region of interest" description="Disordered" evidence="1">
    <location>
        <begin position="51"/>
        <end position="78"/>
    </location>
</feature>
<evidence type="ECO:0000313" key="3">
    <source>
        <dbReference type="Proteomes" id="UP001157069"/>
    </source>
</evidence>
<evidence type="ECO:0000256" key="1">
    <source>
        <dbReference type="SAM" id="MobiDB-lite"/>
    </source>
</evidence>
<dbReference type="EMBL" id="BSVA01000001">
    <property type="protein sequence ID" value="GMA92796.1"/>
    <property type="molecule type" value="Genomic_DNA"/>
</dbReference>
<proteinExistence type="predicted"/>
<comment type="caution">
    <text evidence="2">The sequence shown here is derived from an EMBL/GenBank/DDBJ whole genome shotgun (WGS) entry which is preliminary data.</text>
</comment>
<reference evidence="3" key="1">
    <citation type="journal article" date="2019" name="Int. J. Syst. Evol. Microbiol.">
        <title>The Global Catalogue of Microorganisms (GCM) 10K type strain sequencing project: providing services to taxonomists for standard genome sequencing and annotation.</title>
        <authorList>
            <consortium name="The Broad Institute Genomics Platform"/>
            <consortium name="The Broad Institute Genome Sequencing Center for Infectious Disease"/>
            <person name="Wu L."/>
            <person name="Ma J."/>
        </authorList>
    </citation>
    <scope>NUCLEOTIDE SEQUENCE [LARGE SCALE GENOMIC DNA]</scope>
    <source>
        <strain evidence="3">NBRC 108755</strain>
    </source>
</reference>
<evidence type="ECO:0000313" key="2">
    <source>
        <dbReference type="EMBL" id="GMA92796.1"/>
    </source>
</evidence>
<name>A0ABQ6K205_9MICO</name>
<organism evidence="2 3">
    <name type="scientific">Homoserinibacter gongjuensis</name>
    <dbReference type="NCBI Taxonomy" id="1162968"/>
    <lineage>
        <taxon>Bacteria</taxon>
        <taxon>Bacillati</taxon>
        <taxon>Actinomycetota</taxon>
        <taxon>Actinomycetes</taxon>
        <taxon>Micrococcales</taxon>
        <taxon>Microbacteriaceae</taxon>
        <taxon>Homoserinibacter</taxon>
    </lineage>
</organism>
<keyword evidence="3" id="KW-1185">Reference proteome</keyword>
<protein>
    <submittedName>
        <fullName evidence="2">Uncharacterized protein</fullName>
    </submittedName>
</protein>
<gene>
    <name evidence="2" type="ORF">GCM10025869_33250</name>
</gene>